<dbReference type="InterPro" id="IPR013909">
    <property type="entry name" value="NuBaID_C"/>
</dbReference>
<proteinExistence type="evidence at transcript level"/>
<dbReference type="GO" id="GO:0008270">
    <property type="term" value="F:zinc ion binding"/>
    <property type="evidence" value="ECO:0007669"/>
    <property type="project" value="InterPro"/>
</dbReference>
<dbReference type="Pfam" id="PF08600">
    <property type="entry name" value="NuBaID_C"/>
    <property type="match status" value="1"/>
</dbReference>
<dbReference type="AlphaFoldDB" id="D5A8V9"/>
<evidence type="ECO:0000259" key="2">
    <source>
        <dbReference type="Pfam" id="PF08600"/>
    </source>
</evidence>
<dbReference type="GO" id="GO:0005634">
    <property type="term" value="C:nucleus"/>
    <property type="evidence" value="ECO:0007669"/>
    <property type="project" value="TreeGrafter"/>
</dbReference>
<dbReference type="EMBL" id="BT122606">
    <property type="protein sequence ID" value="ADE75978.1"/>
    <property type="molecule type" value="mRNA"/>
</dbReference>
<evidence type="ECO:0000313" key="3">
    <source>
        <dbReference type="EMBL" id="ADE75978.1"/>
    </source>
</evidence>
<dbReference type="PANTHER" id="PTHR15835:SF16">
    <property type="entry name" value="F20D23.9 PROTEIN"/>
    <property type="match status" value="1"/>
</dbReference>
<sequence length="191" mass="20419">MSHSVGRVFTGSKIGGSTEGESWESDQKSSRTIRHGEGNQPTVTHNALIAGSDYEVSKEEATNPGKFSAVEGYTIPGSSSGVVNGAERQFNNGIAREHEAAEFDPIQQHCHYCPWVNSNVAAAGCSSGSIAMALCGWQLTLDALEAYHAQGHIPVVTMESESAASLYKDDQFASVHKLLGRHSMTKNRGHS</sequence>
<feature type="compositionally biased region" description="Basic and acidic residues" evidence="1">
    <location>
        <begin position="25"/>
        <end position="37"/>
    </location>
</feature>
<evidence type="ECO:0000256" key="1">
    <source>
        <dbReference type="SAM" id="MobiDB-lite"/>
    </source>
</evidence>
<organism evidence="3">
    <name type="scientific">Picea sitchensis</name>
    <name type="common">Sitka spruce</name>
    <name type="synonym">Pinus sitchensis</name>
    <dbReference type="NCBI Taxonomy" id="3332"/>
    <lineage>
        <taxon>Eukaryota</taxon>
        <taxon>Viridiplantae</taxon>
        <taxon>Streptophyta</taxon>
        <taxon>Embryophyta</taxon>
        <taxon>Tracheophyta</taxon>
        <taxon>Spermatophyta</taxon>
        <taxon>Pinopsida</taxon>
        <taxon>Pinidae</taxon>
        <taxon>Conifers I</taxon>
        <taxon>Pinales</taxon>
        <taxon>Pinaceae</taxon>
        <taxon>Picea</taxon>
    </lineage>
</organism>
<feature type="region of interest" description="Disordered" evidence="1">
    <location>
        <begin position="1"/>
        <end position="43"/>
    </location>
</feature>
<feature type="domain" description="NuBaID C-terminal" evidence="2">
    <location>
        <begin position="101"/>
        <end position="148"/>
    </location>
</feature>
<accession>D5A8V9</accession>
<dbReference type="PANTHER" id="PTHR15835">
    <property type="entry name" value="NUCLEAR-INTERACTING PARTNER OF ALK"/>
    <property type="match status" value="1"/>
</dbReference>
<name>D5A8V9_PICSI</name>
<protein>
    <recommendedName>
        <fullName evidence="2">NuBaID C-terminal domain-containing protein</fullName>
    </recommendedName>
</protein>
<reference evidence="3" key="1">
    <citation type="submission" date="2010-04" db="EMBL/GenBank/DDBJ databases">
        <authorList>
            <person name="Reid K.E."/>
            <person name="Liao N."/>
            <person name="Chan S."/>
            <person name="Docking R."/>
            <person name="Taylor G."/>
            <person name="Moore R."/>
            <person name="Mayo M."/>
            <person name="Munro S."/>
            <person name="King J."/>
            <person name="Yanchuk A."/>
            <person name="Holt R."/>
            <person name="Jones S."/>
            <person name="Marra M."/>
            <person name="Ritland C.E."/>
            <person name="Ritland K."/>
            <person name="Bohlmann J."/>
        </authorList>
    </citation>
    <scope>NUCLEOTIDE SEQUENCE</scope>
    <source>
        <tissue evidence="3">Buds collected with no treatment. Collection October 2007</tissue>
    </source>
</reference>